<dbReference type="Proteomes" id="UP000243451">
    <property type="component" value="Unassembled WGS sequence"/>
</dbReference>
<dbReference type="InterPro" id="IPR029063">
    <property type="entry name" value="SAM-dependent_MTases_sf"/>
</dbReference>
<protein>
    <submittedName>
        <fullName evidence="1">Uncharacterized protein</fullName>
    </submittedName>
</protein>
<evidence type="ECO:0000313" key="2">
    <source>
        <dbReference type="Proteomes" id="UP000243451"/>
    </source>
</evidence>
<dbReference type="Gene3D" id="3.40.50.150">
    <property type="entry name" value="Vaccinia Virus protein VP39"/>
    <property type="match status" value="1"/>
</dbReference>
<dbReference type="PANTHER" id="PTHR43861">
    <property type="entry name" value="TRANS-ACONITATE 2-METHYLTRANSFERASE-RELATED"/>
    <property type="match status" value="1"/>
</dbReference>
<comment type="caution">
    <text evidence="1">The sequence shown here is derived from an EMBL/GenBank/DDBJ whole genome shotgun (WGS) entry which is preliminary data.</text>
</comment>
<dbReference type="AlphaFoldDB" id="A0A2P4EWL3"/>
<proteinExistence type="predicted"/>
<name>A0A2P4EWL3_9GAMM</name>
<dbReference type="OrthoDB" id="8564939at2"/>
<dbReference type="EMBL" id="PPSK01000005">
    <property type="protein sequence ID" value="POB04348.1"/>
    <property type="molecule type" value="Genomic_DNA"/>
</dbReference>
<reference evidence="1 2" key="1">
    <citation type="submission" date="2018-01" db="EMBL/GenBank/DDBJ databases">
        <title>Draft genome of the type strain Pseudomonas oceani DSM 100277 isolated from the deep water in Okinawa trough, northwestern Pacific Ocean.</title>
        <authorList>
            <person name="Gomila M."/>
            <person name="Mulet M."/>
            <person name="Garcia-Valdes E."/>
            <person name="Lalucat J."/>
        </authorList>
    </citation>
    <scope>NUCLEOTIDE SEQUENCE [LARGE SCALE GENOMIC DNA]</scope>
    <source>
        <strain evidence="1 2">DSM 100277</strain>
    </source>
</reference>
<gene>
    <name evidence="1" type="ORF">C1949_07990</name>
</gene>
<organism evidence="1 2">
    <name type="scientific">Halopseudomonas oceani</name>
    <dbReference type="NCBI Taxonomy" id="1708783"/>
    <lineage>
        <taxon>Bacteria</taxon>
        <taxon>Pseudomonadati</taxon>
        <taxon>Pseudomonadota</taxon>
        <taxon>Gammaproteobacteria</taxon>
        <taxon>Pseudomonadales</taxon>
        <taxon>Pseudomonadaceae</taxon>
        <taxon>Halopseudomonas</taxon>
    </lineage>
</organism>
<dbReference type="CDD" id="cd02440">
    <property type="entry name" value="AdoMet_MTases"/>
    <property type="match status" value="1"/>
</dbReference>
<keyword evidence="2" id="KW-1185">Reference proteome</keyword>
<accession>A0A2P4EWL3</accession>
<evidence type="ECO:0000313" key="1">
    <source>
        <dbReference type="EMBL" id="POB04348.1"/>
    </source>
</evidence>
<sequence>MAWTGADRELARNGRFFIQRSDYSRAQAGPNLEPLMTDSLESLEHIAQRYHLSDEVPDRFIESACQHYCCDWIAGHLQGAESVLELGYGDGITLSRLSPLVPSYRVIEGAKSLAERVRREHPKVEVLHQLFEEHQSAQPYDRVLALHVLEHVDDPVSLLRHMANWMGPDSEMIVVVPNSESLHRRLAVLMGLQPELDTLSARDKVVGHQRVYDLAGLIADLEAGGFEVIESKGFFLKTLPNSMMLEYSEGLIAGLNALSEQLPAQLLANLAVRVRLASASDG</sequence>
<dbReference type="SUPFAM" id="SSF53335">
    <property type="entry name" value="S-adenosyl-L-methionine-dependent methyltransferases"/>
    <property type="match status" value="1"/>
</dbReference>
<dbReference type="Pfam" id="PF13489">
    <property type="entry name" value="Methyltransf_23"/>
    <property type="match status" value="1"/>
</dbReference>